<keyword evidence="7" id="KW-0547">Nucleotide-binding</keyword>
<evidence type="ECO:0000256" key="3">
    <source>
        <dbReference type="ARBA" id="ARBA00012438"/>
    </source>
</evidence>
<evidence type="ECO:0000256" key="5">
    <source>
        <dbReference type="ARBA" id="ARBA00022553"/>
    </source>
</evidence>
<dbReference type="InterPro" id="IPR003660">
    <property type="entry name" value="HAMP_dom"/>
</dbReference>
<accession>A0ABV6NEF8</accession>
<evidence type="ECO:0000313" key="15">
    <source>
        <dbReference type="EMBL" id="MFC0559154.1"/>
    </source>
</evidence>
<protein>
    <recommendedName>
        <fullName evidence="3">histidine kinase</fullName>
        <ecNumber evidence="3">2.7.13.3</ecNumber>
    </recommendedName>
</protein>
<dbReference type="InterPro" id="IPR050640">
    <property type="entry name" value="Bact_2-comp_sensor_kinase"/>
</dbReference>
<feature type="domain" description="Histidine kinase" evidence="13">
    <location>
        <begin position="366"/>
        <end position="477"/>
    </location>
</feature>
<organism evidence="15 16">
    <name type="scientific">Halalkalibacter alkalisediminis</name>
    <dbReference type="NCBI Taxonomy" id="935616"/>
    <lineage>
        <taxon>Bacteria</taxon>
        <taxon>Bacillati</taxon>
        <taxon>Bacillota</taxon>
        <taxon>Bacilli</taxon>
        <taxon>Bacillales</taxon>
        <taxon>Bacillaceae</taxon>
        <taxon>Halalkalibacter</taxon>
    </lineage>
</organism>
<dbReference type="Proteomes" id="UP001589833">
    <property type="component" value="Unassembled WGS sequence"/>
</dbReference>
<keyword evidence="5" id="KW-0597">Phosphoprotein</keyword>
<evidence type="ECO:0000259" key="13">
    <source>
        <dbReference type="PROSITE" id="PS50109"/>
    </source>
</evidence>
<keyword evidence="8 15" id="KW-0418">Kinase</keyword>
<dbReference type="CDD" id="cd06225">
    <property type="entry name" value="HAMP"/>
    <property type="match status" value="1"/>
</dbReference>
<gene>
    <name evidence="15" type="ORF">ACFFH4_08830</name>
</gene>
<dbReference type="SUPFAM" id="SSF158472">
    <property type="entry name" value="HAMP domain-like"/>
    <property type="match status" value="1"/>
</dbReference>
<keyword evidence="12" id="KW-1133">Transmembrane helix</keyword>
<dbReference type="RefSeq" id="WP_273846153.1">
    <property type="nucleotide sequence ID" value="NZ_JAQQWT010000016.1"/>
</dbReference>
<keyword evidence="9" id="KW-0067">ATP-binding</keyword>
<keyword evidence="12" id="KW-0812">Transmembrane</keyword>
<feature type="domain" description="HAMP" evidence="14">
    <location>
        <begin position="199"/>
        <end position="252"/>
    </location>
</feature>
<dbReference type="InterPro" id="IPR003594">
    <property type="entry name" value="HATPase_dom"/>
</dbReference>
<dbReference type="InterPro" id="IPR036890">
    <property type="entry name" value="HATPase_C_sf"/>
</dbReference>
<sequence>MIKIRTKLLIYFVTLLFITITVTFSLYQNNRNTVNAYDENFRRFLLLNEITQTTNAIYEKLTLYIIEDSPDLLLDYKKNVEKLHSLQAQLEPLKQDSNNSIQIKNYENMLTSLLEQSERTLLSFELGSVELYYVNLFETERISTYIHETTLSLINEELTDYHQFYEKMVEKQRLTNYMGVAILIASLIVSSLFAVWFSTGITKSISKLNTAANEISRGNFNGKAVQVSSKDELWFLAKTFNDMRGNIRQLVEEIKENSKLNQALREMELRSLQNQINPHFLFNTLNAILKTSYLEGAERTGNLISSVSTLLRYNLGNLDKTMMLEEEVKIVKEYFYIQKTRFGDRVSFKVNCQDVDMDFPIPCLTLQPIVENAFVHGIEEMEEGAHISLNIYMQDEHLIVDICDNGIGMDEKTRKSLLTDENKESPSIEKKTGHSTGIGLKNVRRRLEIFYQNNDVMDIRSGIGEGTVIRLKLPIHFKGEKQC</sequence>
<name>A0ABV6NEF8_9BACI</name>
<keyword evidence="10" id="KW-0902">Two-component regulatory system</keyword>
<dbReference type="PROSITE" id="PS50109">
    <property type="entry name" value="HIS_KIN"/>
    <property type="match status" value="1"/>
</dbReference>
<dbReference type="PANTHER" id="PTHR34220">
    <property type="entry name" value="SENSOR HISTIDINE KINASE YPDA"/>
    <property type="match status" value="1"/>
</dbReference>
<dbReference type="PRINTS" id="PR00344">
    <property type="entry name" value="BCTRLSENSOR"/>
</dbReference>
<evidence type="ECO:0000256" key="9">
    <source>
        <dbReference type="ARBA" id="ARBA00022840"/>
    </source>
</evidence>
<dbReference type="SMART" id="SM00387">
    <property type="entry name" value="HATPase_c"/>
    <property type="match status" value="1"/>
</dbReference>
<comment type="subcellular location">
    <subcellularLocation>
        <location evidence="2">Cell membrane</location>
        <topology evidence="2">Multi-pass membrane protein</topology>
    </subcellularLocation>
</comment>
<evidence type="ECO:0000256" key="8">
    <source>
        <dbReference type="ARBA" id="ARBA00022777"/>
    </source>
</evidence>
<keyword evidence="11 12" id="KW-0472">Membrane</keyword>
<dbReference type="Pfam" id="PF02518">
    <property type="entry name" value="HATPase_c"/>
    <property type="match status" value="1"/>
</dbReference>
<dbReference type="SUPFAM" id="SSF55874">
    <property type="entry name" value="ATPase domain of HSP90 chaperone/DNA topoisomerase II/histidine kinase"/>
    <property type="match status" value="1"/>
</dbReference>
<dbReference type="SMART" id="SM00304">
    <property type="entry name" value="HAMP"/>
    <property type="match status" value="1"/>
</dbReference>
<keyword evidence="4" id="KW-1003">Cell membrane</keyword>
<keyword evidence="16" id="KW-1185">Reference proteome</keyword>
<evidence type="ECO:0000256" key="4">
    <source>
        <dbReference type="ARBA" id="ARBA00022475"/>
    </source>
</evidence>
<proteinExistence type="predicted"/>
<dbReference type="Pfam" id="PF00672">
    <property type="entry name" value="HAMP"/>
    <property type="match status" value="1"/>
</dbReference>
<evidence type="ECO:0000313" key="16">
    <source>
        <dbReference type="Proteomes" id="UP001589833"/>
    </source>
</evidence>
<reference evidence="15 16" key="1">
    <citation type="submission" date="2024-09" db="EMBL/GenBank/DDBJ databases">
        <authorList>
            <person name="Sun Q."/>
            <person name="Mori K."/>
        </authorList>
    </citation>
    <scope>NUCLEOTIDE SEQUENCE [LARGE SCALE GENOMIC DNA]</scope>
    <source>
        <strain evidence="15 16">NCAIM B.02301</strain>
    </source>
</reference>
<comment type="catalytic activity">
    <reaction evidence="1">
        <text>ATP + protein L-histidine = ADP + protein N-phospho-L-histidine.</text>
        <dbReference type="EC" id="2.7.13.3"/>
    </reaction>
</comment>
<feature type="transmembrane region" description="Helical" evidence="12">
    <location>
        <begin position="177"/>
        <end position="197"/>
    </location>
</feature>
<dbReference type="PROSITE" id="PS50885">
    <property type="entry name" value="HAMP"/>
    <property type="match status" value="1"/>
</dbReference>
<evidence type="ECO:0000259" key="14">
    <source>
        <dbReference type="PROSITE" id="PS50885"/>
    </source>
</evidence>
<dbReference type="EMBL" id="JBHLTR010000011">
    <property type="protein sequence ID" value="MFC0559154.1"/>
    <property type="molecule type" value="Genomic_DNA"/>
</dbReference>
<feature type="transmembrane region" description="Helical" evidence="12">
    <location>
        <begin position="9"/>
        <end position="27"/>
    </location>
</feature>
<dbReference type="PANTHER" id="PTHR34220:SF7">
    <property type="entry name" value="SENSOR HISTIDINE KINASE YPDA"/>
    <property type="match status" value="1"/>
</dbReference>
<evidence type="ECO:0000256" key="6">
    <source>
        <dbReference type="ARBA" id="ARBA00022679"/>
    </source>
</evidence>
<evidence type="ECO:0000256" key="7">
    <source>
        <dbReference type="ARBA" id="ARBA00022741"/>
    </source>
</evidence>
<dbReference type="EC" id="2.7.13.3" evidence="3"/>
<evidence type="ECO:0000256" key="10">
    <source>
        <dbReference type="ARBA" id="ARBA00023012"/>
    </source>
</evidence>
<evidence type="ECO:0000256" key="1">
    <source>
        <dbReference type="ARBA" id="ARBA00000085"/>
    </source>
</evidence>
<dbReference type="Pfam" id="PF06580">
    <property type="entry name" value="His_kinase"/>
    <property type="match status" value="1"/>
</dbReference>
<dbReference type="Gene3D" id="3.30.565.10">
    <property type="entry name" value="Histidine kinase-like ATPase, C-terminal domain"/>
    <property type="match status" value="1"/>
</dbReference>
<comment type="caution">
    <text evidence="15">The sequence shown here is derived from an EMBL/GenBank/DDBJ whole genome shotgun (WGS) entry which is preliminary data.</text>
</comment>
<evidence type="ECO:0000256" key="2">
    <source>
        <dbReference type="ARBA" id="ARBA00004651"/>
    </source>
</evidence>
<dbReference type="InterPro" id="IPR005467">
    <property type="entry name" value="His_kinase_dom"/>
</dbReference>
<dbReference type="InterPro" id="IPR004358">
    <property type="entry name" value="Sig_transdc_His_kin-like_C"/>
</dbReference>
<keyword evidence="6 15" id="KW-0808">Transferase</keyword>
<evidence type="ECO:0000256" key="11">
    <source>
        <dbReference type="ARBA" id="ARBA00023136"/>
    </source>
</evidence>
<evidence type="ECO:0000256" key="12">
    <source>
        <dbReference type="SAM" id="Phobius"/>
    </source>
</evidence>
<dbReference type="Gene3D" id="6.10.340.10">
    <property type="match status" value="1"/>
</dbReference>
<dbReference type="GO" id="GO:0004673">
    <property type="term" value="F:protein histidine kinase activity"/>
    <property type="evidence" value="ECO:0007669"/>
    <property type="project" value="UniProtKB-EC"/>
</dbReference>
<dbReference type="InterPro" id="IPR010559">
    <property type="entry name" value="Sig_transdc_His_kin_internal"/>
</dbReference>